<evidence type="ECO:0000256" key="1">
    <source>
        <dbReference type="SAM" id="MobiDB-lite"/>
    </source>
</evidence>
<feature type="compositionally biased region" description="Low complexity" evidence="1">
    <location>
        <begin position="52"/>
        <end position="63"/>
    </location>
</feature>
<keyword evidence="2" id="KW-0472">Membrane</keyword>
<dbReference type="RefSeq" id="WP_089311692.1">
    <property type="nucleotide sequence ID" value="NZ_FZNP01000004.1"/>
</dbReference>
<organism evidence="3 4">
    <name type="scientific">Actinomadura mexicana</name>
    <dbReference type="NCBI Taxonomy" id="134959"/>
    <lineage>
        <taxon>Bacteria</taxon>
        <taxon>Bacillati</taxon>
        <taxon>Actinomycetota</taxon>
        <taxon>Actinomycetes</taxon>
        <taxon>Streptosporangiales</taxon>
        <taxon>Thermomonosporaceae</taxon>
        <taxon>Actinomadura</taxon>
    </lineage>
</organism>
<proteinExistence type="predicted"/>
<dbReference type="AlphaFoldDB" id="A0A238X780"/>
<gene>
    <name evidence="3" type="ORF">SAMN06265355_10425</name>
</gene>
<accession>A0A238X780</accession>
<keyword evidence="2" id="KW-1133">Transmembrane helix</keyword>
<evidence type="ECO:0000256" key="2">
    <source>
        <dbReference type="SAM" id="Phobius"/>
    </source>
</evidence>
<dbReference type="EMBL" id="FZNP01000004">
    <property type="protein sequence ID" value="SNR54570.1"/>
    <property type="molecule type" value="Genomic_DNA"/>
</dbReference>
<evidence type="ECO:0000313" key="4">
    <source>
        <dbReference type="Proteomes" id="UP000198420"/>
    </source>
</evidence>
<feature type="transmembrane region" description="Helical" evidence="2">
    <location>
        <begin position="28"/>
        <end position="48"/>
    </location>
</feature>
<keyword evidence="2" id="KW-0812">Transmembrane</keyword>
<feature type="region of interest" description="Disordered" evidence="1">
    <location>
        <begin position="52"/>
        <end position="90"/>
    </location>
</feature>
<protein>
    <submittedName>
        <fullName evidence="3">Uncharacterized protein</fullName>
    </submittedName>
</protein>
<keyword evidence="4" id="KW-1185">Reference proteome</keyword>
<evidence type="ECO:0000313" key="3">
    <source>
        <dbReference type="EMBL" id="SNR54570.1"/>
    </source>
</evidence>
<dbReference type="Proteomes" id="UP000198420">
    <property type="component" value="Unassembled WGS sequence"/>
</dbReference>
<name>A0A238X780_9ACTN</name>
<reference evidence="4" key="1">
    <citation type="submission" date="2017-06" db="EMBL/GenBank/DDBJ databases">
        <authorList>
            <person name="Varghese N."/>
            <person name="Submissions S."/>
        </authorList>
    </citation>
    <scope>NUCLEOTIDE SEQUENCE [LARGE SCALE GENOMIC DNA]</scope>
    <source>
        <strain evidence="4">DSM 44485</strain>
    </source>
</reference>
<sequence length="90" mass="9200">MLLLKQLLPVVAVAFVGGQCLIAVEDDAVLSLILGVATAVLAVLVYAWTSRTSPSSATTGSRTSGRRRARSACSASWPGAREAAAATLAQ</sequence>